<feature type="region of interest" description="Disordered" evidence="1">
    <location>
        <begin position="1"/>
        <end position="44"/>
    </location>
</feature>
<name>A0A7H8TA05_STRCX</name>
<protein>
    <recommendedName>
        <fullName evidence="4">Lipoprotein</fullName>
    </recommendedName>
</protein>
<dbReference type="RefSeq" id="WP_176576403.1">
    <property type="nucleotide sequence ID" value="NZ_CBDRGH010000036.1"/>
</dbReference>
<feature type="region of interest" description="Disordered" evidence="1">
    <location>
        <begin position="214"/>
        <end position="234"/>
    </location>
</feature>
<dbReference type="EMBL" id="CP056041">
    <property type="protein sequence ID" value="QKZ20343.1"/>
    <property type="molecule type" value="Genomic_DNA"/>
</dbReference>
<keyword evidence="3" id="KW-1185">Reference proteome</keyword>
<dbReference type="AlphaFoldDB" id="A0A7H8TA05"/>
<proteinExistence type="predicted"/>
<evidence type="ECO:0000256" key="1">
    <source>
        <dbReference type="SAM" id="MobiDB-lite"/>
    </source>
</evidence>
<evidence type="ECO:0000313" key="3">
    <source>
        <dbReference type="Proteomes" id="UP000509418"/>
    </source>
</evidence>
<reference evidence="2 3" key="1">
    <citation type="submission" date="2020-06" db="EMBL/GenBank/DDBJ databases">
        <title>Genome mining for natural products.</title>
        <authorList>
            <person name="Zhang B."/>
            <person name="Shi J."/>
            <person name="Ge H."/>
        </authorList>
    </citation>
    <scope>NUCLEOTIDE SEQUENCE [LARGE SCALE GENOMIC DNA]</scope>
    <source>
        <strain evidence="2 3">NA02069</strain>
    </source>
</reference>
<organism evidence="2 3">
    <name type="scientific">Streptomyces chartreusis</name>
    <dbReference type="NCBI Taxonomy" id="1969"/>
    <lineage>
        <taxon>Bacteria</taxon>
        <taxon>Bacillati</taxon>
        <taxon>Actinomycetota</taxon>
        <taxon>Actinomycetes</taxon>
        <taxon>Kitasatosporales</taxon>
        <taxon>Streptomycetaceae</taxon>
        <taxon>Streptomyces</taxon>
    </lineage>
</organism>
<evidence type="ECO:0008006" key="4">
    <source>
        <dbReference type="Google" id="ProtNLM"/>
    </source>
</evidence>
<accession>A0A7H8TA05</accession>
<gene>
    <name evidence="2" type="ORF">HUT05_25125</name>
</gene>
<dbReference type="Proteomes" id="UP000509418">
    <property type="component" value="Chromosome"/>
</dbReference>
<evidence type="ECO:0000313" key="2">
    <source>
        <dbReference type="EMBL" id="QKZ20343.1"/>
    </source>
</evidence>
<sequence length="234" mass="24642">MAATVSLTACENGADPALGGSTPSAAAKAKPAAEPNGVEKLSAKEIYDKGRAANAQAGSFREKSSREEGKGDLMLSATECVGSVEMTGRGSFEIVRKDNDVWAKLDTDLATWVANEVGLTISAGTWLHGTPTHPFLKGLLSWCHSEQIGKPDTASANLNASKGKVTTVDGQRVVPIYITGKGDKVTWYTATEGEPYYVKQDATREDMTDISFSDFGEPVGAQKPVGTIEEAPTG</sequence>